<comment type="subcellular location">
    <subcellularLocation>
        <location evidence="1">Cell membrane</location>
        <topology evidence="1">Multi-pass membrane protein</topology>
    </subcellularLocation>
</comment>
<dbReference type="SUPFAM" id="SSF103473">
    <property type="entry name" value="MFS general substrate transporter"/>
    <property type="match status" value="1"/>
</dbReference>
<evidence type="ECO:0000256" key="2">
    <source>
        <dbReference type="ARBA" id="ARBA00022448"/>
    </source>
</evidence>
<feature type="region of interest" description="Disordered" evidence="7">
    <location>
        <begin position="1"/>
        <end position="33"/>
    </location>
</feature>
<proteinExistence type="predicted"/>
<feature type="compositionally biased region" description="Low complexity" evidence="7">
    <location>
        <begin position="47"/>
        <end position="66"/>
    </location>
</feature>
<feature type="region of interest" description="Disordered" evidence="7">
    <location>
        <begin position="839"/>
        <end position="882"/>
    </location>
</feature>
<feature type="compositionally biased region" description="Basic and acidic residues" evidence="7">
    <location>
        <begin position="588"/>
        <end position="608"/>
    </location>
</feature>
<name>A0A0P7BWB0_9HYPO</name>
<feature type="compositionally biased region" description="Basic and acidic residues" evidence="7">
    <location>
        <begin position="680"/>
        <end position="692"/>
    </location>
</feature>
<dbReference type="PANTHER" id="PTHR23502">
    <property type="entry name" value="MAJOR FACILITATOR SUPERFAMILY"/>
    <property type="match status" value="1"/>
</dbReference>
<feature type="region of interest" description="Disordered" evidence="7">
    <location>
        <begin position="332"/>
        <end position="404"/>
    </location>
</feature>
<feature type="transmembrane region" description="Helical" evidence="8">
    <location>
        <begin position="1099"/>
        <end position="1120"/>
    </location>
</feature>
<feature type="transmembrane region" description="Helical" evidence="8">
    <location>
        <begin position="1305"/>
        <end position="1328"/>
    </location>
</feature>
<feature type="compositionally biased region" description="Polar residues" evidence="7">
    <location>
        <begin position="100"/>
        <end position="110"/>
    </location>
</feature>
<feature type="compositionally biased region" description="Basic residues" evidence="7">
    <location>
        <begin position="787"/>
        <end position="799"/>
    </location>
</feature>
<feature type="region of interest" description="Disordered" evidence="7">
    <location>
        <begin position="81"/>
        <end position="110"/>
    </location>
</feature>
<feature type="transmembrane region" description="Helical" evidence="8">
    <location>
        <begin position="1183"/>
        <end position="1203"/>
    </location>
</feature>
<dbReference type="InterPro" id="IPR036259">
    <property type="entry name" value="MFS_trans_sf"/>
</dbReference>
<feature type="transmembrane region" description="Helical" evidence="8">
    <location>
        <begin position="1132"/>
        <end position="1152"/>
    </location>
</feature>
<feature type="transmembrane region" description="Helical" evidence="8">
    <location>
        <begin position="1209"/>
        <end position="1230"/>
    </location>
</feature>
<feature type="transmembrane region" description="Helical" evidence="8">
    <location>
        <begin position="987"/>
        <end position="1011"/>
    </location>
</feature>
<evidence type="ECO:0000256" key="3">
    <source>
        <dbReference type="ARBA" id="ARBA00022475"/>
    </source>
</evidence>
<dbReference type="GO" id="GO:0005886">
    <property type="term" value="C:plasma membrane"/>
    <property type="evidence" value="ECO:0007669"/>
    <property type="project" value="UniProtKB-SubCell"/>
</dbReference>
<dbReference type="OrthoDB" id="10250282at2759"/>
<feature type="region of interest" description="Disordered" evidence="7">
    <location>
        <begin position="535"/>
        <end position="560"/>
    </location>
</feature>
<dbReference type="EMBL" id="LKCW01000015">
    <property type="protein sequence ID" value="KPM44761.1"/>
    <property type="molecule type" value="Genomic_DNA"/>
</dbReference>
<evidence type="ECO:0008006" key="11">
    <source>
        <dbReference type="Google" id="ProtNLM"/>
    </source>
</evidence>
<feature type="region of interest" description="Disordered" evidence="7">
    <location>
        <begin position="46"/>
        <end position="68"/>
    </location>
</feature>
<evidence type="ECO:0000256" key="7">
    <source>
        <dbReference type="SAM" id="MobiDB-lite"/>
    </source>
</evidence>
<evidence type="ECO:0000256" key="4">
    <source>
        <dbReference type="ARBA" id="ARBA00022692"/>
    </source>
</evidence>
<dbReference type="Gene3D" id="1.20.1250.20">
    <property type="entry name" value="MFS general substrate transporter like domains"/>
    <property type="match status" value="1"/>
</dbReference>
<sequence>MSHGRPPRSLTPETEAVRSATTQVTFTPPPLRGYRSVEVIRSLKVASLSPKSLDSRTSSSPLSAPPAKKGLNMFSSLFSHTQAHQPREKTEVDVGDFDHTPSSSPRSSLTIHRSNVDMSGVSNETSAMPTGHRHHLLKMSASSPIAVDKDLPVPPILSPTSMEKMEMLQVQEERLHHENQGLFAFGREPTVSNTPLPSALTQDKAVAPYTPAANQKQLALLFHLHELRSDNLQSPSNATDICGGGGDSGQQVKQLWPLPGDRSPSSINLSVRDHPNDQPPTIHNMGHRASIAEFQGYTRSAKVRPAFNYHSGYRQDSIELEVRAVNKVGPLNLIEPEPTTSTTHDDQDTNKPLLSSPEFSFKNREADASEKLTSSTEKTVRSPMNQHQSSEASKPRRASGPRVRFVSVDEECKPRAKSWTTGLASSKTITGPTEHELELCHPFGTEAGADVKADVTEQCIKCSEAKETDRHAIWECALHPIYRGVEQHVIQECGPPRADYAGSIQDIASKEVSTEKRFPNTSRWSERYFEIDSDTSQRVETDNVRRRSLPNPSIRSQSMGSVLDYKRTTQWLKELLHSPATSSARFTELPKRDKSITRPSDNGRRPSEHVSSNRVTRRPTGKSTYSRMSDPRVDGISFKRAVSDLERLLNEALTLASQVIDRSGSPDSGGYRQQSIDLHSHCHDKPGYKEIDESSLDDGSLSSDFESADDMSGIDIMEQNAPVRPKYKQHAATFTGAPERPRLVDIVERYSRKYDGFQDRSHKHRTYPHSCVLQSLEQTIPDVPGKKSCKWPAKSRKKSRSEEVSVQSRRDGTSREEDLTSNTTIIEFNLSNEVPLRDKSVKKRPVGPHGSVAGRNPVGQETLPERHGSGRKMHSEHGISLRRRSHVSLRNVQGFSLPRSHKRQPIARDWSPVRKRYVAAVACLSTALIGILLGIYTGLVPSIQYYVIDQSHVTVHDLFGASLMSSNPHQEVVDQFDARRHGGGMGVWLGIWTWCWVGSLGIGFLIGASIIDKHPPAWGFYVSIILIAIVLLLNVVCPEARRSSYRRSVAEVRTGEDISRRLARGEVMMHRVKTGPKWWGNEVYHGVLLSLEMLRQPGFTVMAVYVAWIYAQVVLVIILLGSLASRFYHLRAPYVGLHVASITLGALLAIPFQKASVFSRSRHSKVNSSRETLDQKFAWSSHLLRRTVFTITLPLGAACYAAVSSGPPMSLGAPTFFAICIGFLSCLAIAECNGIIMETFDTSDLSPGMIGRQRDPSGQIQKKTNYSSFPRVTSGFAIIHTFAFILAAGATALGGHITRSLGQRVTSGVVASILFLLTMLLLLVLIRFKNVLIIPRSKSAEMERLTQARRKSTQRRASMPNDLRALMEEEVAWRPVMIGNPVGKNRRVNLLELGCMTRWQDIRRKNQLIDESAHLNRSALDQGLEALDAALEDHMEELRRAQGMFSMASGKGKHSHRLRRSDQSSEQTPEFEMETLNFGAAPSGPSQQRIRGQILREENEDEPQAGPSGHRNG</sequence>
<feature type="compositionally biased region" description="Polar residues" evidence="7">
    <location>
        <begin position="371"/>
        <end position="392"/>
    </location>
</feature>
<feature type="region of interest" description="Disordered" evidence="7">
    <location>
        <begin position="782"/>
        <end position="820"/>
    </location>
</feature>
<feature type="compositionally biased region" description="Polar residues" evidence="7">
    <location>
        <begin position="550"/>
        <end position="560"/>
    </location>
</feature>
<keyword evidence="3" id="KW-1003">Cell membrane</keyword>
<evidence type="ECO:0000256" key="8">
    <source>
        <dbReference type="SAM" id="Phobius"/>
    </source>
</evidence>
<feature type="compositionally biased region" description="Basic and acidic residues" evidence="7">
    <location>
        <begin position="800"/>
        <end position="818"/>
    </location>
</feature>
<evidence type="ECO:0000313" key="9">
    <source>
        <dbReference type="EMBL" id="KPM44761.1"/>
    </source>
</evidence>
<evidence type="ECO:0000256" key="6">
    <source>
        <dbReference type="ARBA" id="ARBA00023136"/>
    </source>
</evidence>
<gene>
    <name evidence="9" type="ORF">AK830_g1810</name>
</gene>
<feature type="compositionally biased region" description="Basic and acidic residues" evidence="7">
    <location>
        <begin position="863"/>
        <end position="879"/>
    </location>
</feature>
<accession>A0A0P7BWB0</accession>
<keyword evidence="4 8" id="KW-0812">Transmembrane</keyword>
<feature type="transmembrane region" description="Helical" evidence="8">
    <location>
        <begin position="1017"/>
        <end position="1037"/>
    </location>
</feature>
<reference evidence="9 10" key="1">
    <citation type="submission" date="2015-09" db="EMBL/GenBank/DDBJ databases">
        <title>Draft genome of a European isolate of the apple canker pathogen Neonectria ditissima.</title>
        <authorList>
            <person name="Gomez-Cortecero A."/>
            <person name="Harrison R.J."/>
            <person name="Armitage A.D."/>
        </authorList>
    </citation>
    <scope>NUCLEOTIDE SEQUENCE [LARGE SCALE GENOMIC DNA]</scope>
    <source>
        <strain evidence="9 10">R09/05</strain>
    </source>
</reference>
<feature type="transmembrane region" description="Helical" evidence="8">
    <location>
        <begin position="917"/>
        <end position="936"/>
    </location>
</feature>
<feature type="region of interest" description="Disordered" evidence="7">
    <location>
        <begin position="1447"/>
        <end position="1513"/>
    </location>
</feature>
<keyword evidence="6 8" id="KW-0472">Membrane</keyword>
<feature type="transmembrane region" description="Helical" evidence="8">
    <location>
        <begin position="1272"/>
        <end position="1293"/>
    </location>
</feature>
<feature type="compositionally biased region" description="Basic and acidic residues" evidence="7">
    <location>
        <begin position="361"/>
        <end position="370"/>
    </location>
</feature>
<protein>
    <recommendedName>
        <fullName evidence="11">Polyamine transport protein</fullName>
    </recommendedName>
</protein>
<feature type="region of interest" description="Disordered" evidence="7">
    <location>
        <begin position="680"/>
        <end position="700"/>
    </location>
</feature>
<evidence type="ECO:0000256" key="5">
    <source>
        <dbReference type="ARBA" id="ARBA00022989"/>
    </source>
</evidence>
<feature type="compositionally biased region" description="Basic and acidic residues" evidence="7">
    <location>
        <begin position="85"/>
        <end position="99"/>
    </location>
</feature>
<comment type="caution">
    <text evidence="9">The sequence shown here is derived from an EMBL/GenBank/DDBJ whole genome shotgun (WGS) entry which is preliminary data.</text>
</comment>
<evidence type="ECO:0000256" key="1">
    <source>
        <dbReference type="ARBA" id="ARBA00004651"/>
    </source>
</evidence>
<keyword evidence="10" id="KW-1185">Reference proteome</keyword>
<keyword evidence="5 8" id="KW-1133">Transmembrane helix</keyword>
<dbReference type="PANTHER" id="PTHR23502:SF186">
    <property type="entry name" value="MAJOR FACILITATOR SUPERFAMILY (MFS) PROFILE DOMAIN-CONTAINING PROTEIN"/>
    <property type="match status" value="1"/>
</dbReference>
<feature type="region of interest" description="Disordered" evidence="7">
    <location>
        <begin position="582"/>
        <end position="631"/>
    </location>
</feature>
<keyword evidence="2" id="KW-0813">Transport</keyword>
<organism evidence="9 10">
    <name type="scientific">Neonectria ditissima</name>
    <dbReference type="NCBI Taxonomy" id="78410"/>
    <lineage>
        <taxon>Eukaryota</taxon>
        <taxon>Fungi</taxon>
        <taxon>Dikarya</taxon>
        <taxon>Ascomycota</taxon>
        <taxon>Pezizomycotina</taxon>
        <taxon>Sordariomycetes</taxon>
        <taxon>Hypocreomycetidae</taxon>
        <taxon>Hypocreales</taxon>
        <taxon>Nectriaceae</taxon>
        <taxon>Neonectria</taxon>
    </lineage>
</organism>
<dbReference type="STRING" id="78410.A0A0P7BWB0"/>
<dbReference type="GO" id="GO:0022857">
    <property type="term" value="F:transmembrane transporter activity"/>
    <property type="evidence" value="ECO:0007669"/>
    <property type="project" value="TreeGrafter"/>
</dbReference>
<feature type="compositionally biased region" description="Basic and acidic residues" evidence="7">
    <location>
        <begin position="535"/>
        <end position="545"/>
    </location>
</feature>
<evidence type="ECO:0000313" key="10">
    <source>
        <dbReference type="Proteomes" id="UP000050424"/>
    </source>
</evidence>
<dbReference type="Proteomes" id="UP000050424">
    <property type="component" value="Unassembled WGS sequence"/>
</dbReference>